<reference evidence="11 12" key="1">
    <citation type="journal article" date="2011" name="Stand. Genomic Sci.">
        <title>Complete genome sequence of the thermophilic sulfur-reducer Hippea maritima type strain (MH(2)).</title>
        <authorList>
            <person name="Huntemann M."/>
            <person name="Lu M."/>
            <person name="Nolan M."/>
            <person name="Lapidus A."/>
            <person name="Lucas S."/>
            <person name="Hammon N."/>
            <person name="Deshpande S."/>
            <person name="Cheng J.F."/>
            <person name="Tapia R."/>
            <person name="Han C."/>
            <person name="Goodwin L."/>
            <person name="Pitluck S."/>
            <person name="Liolios K."/>
            <person name="Pagani I."/>
            <person name="Ivanova N."/>
            <person name="Ovchinikova G."/>
            <person name="Pati A."/>
            <person name="Chen A."/>
            <person name="Palaniappan K."/>
            <person name="Land M."/>
            <person name="Hauser L."/>
            <person name="Jeffries C.D."/>
            <person name="Detter J.C."/>
            <person name="Brambilla E.M."/>
            <person name="Rohde M."/>
            <person name="Spring S."/>
            <person name="Goker M."/>
            <person name="Woyke T."/>
            <person name="Bristow J."/>
            <person name="Eisen J.A."/>
            <person name="Markowitz V."/>
            <person name="Hugenholtz P."/>
            <person name="Kyrpides N.C."/>
            <person name="Klenk H.P."/>
            <person name="Mavromatis K."/>
        </authorList>
    </citation>
    <scope>NUCLEOTIDE SEQUENCE [LARGE SCALE GENOMIC DNA]</scope>
    <source>
        <strain evidence="12">ATCC 700847 / DSM 10411 / MH2</strain>
    </source>
</reference>
<keyword evidence="7" id="KW-0238">DNA-binding</keyword>
<dbReference type="GO" id="GO:0000160">
    <property type="term" value="P:phosphorelay signal transduction system"/>
    <property type="evidence" value="ECO:0007669"/>
    <property type="project" value="UniProtKB-KW"/>
</dbReference>
<feature type="domain" description="Response regulatory" evidence="10">
    <location>
        <begin position="6"/>
        <end position="118"/>
    </location>
</feature>
<evidence type="ECO:0000256" key="3">
    <source>
        <dbReference type="ARBA" id="ARBA00022553"/>
    </source>
</evidence>
<dbReference type="AlphaFoldDB" id="F2LTP9"/>
<dbReference type="GO" id="GO:0006935">
    <property type="term" value="P:chemotaxis"/>
    <property type="evidence" value="ECO:0007669"/>
    <property type="project" value="UniProtKB-KW"/>
</dbReference>
<evidence type="ECO:0000256" key="2">
    <source>
        <dbReference type="ARBA" id="ARBA00022500"/>
    </source>
</evidence>
<dbReference type="InterPro" id="IPR011006">
    <property type="entry name" value="CheY-like_superfamily"/>
</dbReference>
<keyword evidence="2" id="KW-0145">Chemotaxis</keyword>
<evidence type="ECO:0000256" key="1">
    <source>
        <dbReference type="ARBA" id="ARBA00001946"/>
    </source>
</evidence>
<name>F2LTP9_HIPMA</name>
<dbReference type="EMBL" id="CP002606">
    <property type="protein sequence ID" value="AEA34425.1"/>
    <property type="molecule type" value="Genomic_DNA"/>
</dbReference>
<dbReference type="Gene3D" id="3.40.50.2300">
    <property type="match status" value="1"/>
</dbReference>
<dbReference type="KEGG" id="hmr:Hipma_1469"/>
<feature type="modified residue" description="4-aspartylphosphate" evidence="9">
    <location>
        <position position="55"/>
    </location>
</feature>
<dbReference type="PANTHER" id="PTHR44591:SF18">
    <property type="entry name" value="REGULATORY PROTEIN"/>
    <property type="match status" value="1"/>
</dbReference>
<dbReference type="PANTHER" id="PTHR44591">
    <property type="entry name" value="STRESS RESPONSE REGULATOR PROTEIN 1"/>
    <property type="match status" value="1"/>
</dbReference>
<keyword evidence="12" id="KW-1185">Reference proteome</keyword>
<dbReference type="SUPFAM" id="SSF52172">
    <property type="entry name" value="CheY-like"/>
    <property type="match status" value="1"/>
</dbReference>
<comment type="cofactor">
    <cofactor evidence="1">
        <name>Mg(2+)</name>
        <dbReference type="ChEBI" id="CHEBI:18420"/>
    </cofactor>
</comment>
<dbReference type="InParanoid" id="F2LTP9"/>
<dbReference type="RefSeq" id="WP_013682454.1">
    <property type="nucleotide sequence ID" value="NC_015318.1"/>
</dbReference>
<evidence type="ECO:0000259" key="10">
    <source>
        <dbReference type="PROSITE" id="PS50110"/>
    </source>
</evidence>
<evidence type="ECO:0000256" key="7">
    <source>
        <dbReference type="ARBA" id="ARBA00023125"/>
    </source>
</evidence>
<dbReference type="HOGENOM" id="CLU_000445_69_8_7"/>
<dbReference type="GO" id="GO:0097588">
    <property type="term" value="P:archaeal or bacterial-type flagellum-dependent cell motility"/>
    <property type="evidence" value="ECO:0007669"/>
    <property type="project" value="UniProtKB-KW"/>
</dbReference>
<protein>
    <submittedName>
        <fullName evidence="11">Response regulator receiver protein</fullName>
    </submittedName>
</protein>
<accession>F2LTP9</accession>
<reference evidence="12" key="2">
    <citation type="submission" date="2011-03" db="EMBL/GenBank/DDBJ databases">
        <title>The complete genome of Hippea maritima DSM 10411.</title>
        <authorList>
            <consortium name="US DOE Joint Genome Institute (JGI-PGF)"/>
            <person name="Lucas S."/>
            <person name="Copeland A."/>
            <person name="Lapidus A."/>
            <person name="Bruce D."/>
            <person name="Goodwin L."/>
            <person name="Pitluck S."/>
            <person name="Peters L."/>
            <person name="Kyrpides N."/>
            <person name="Mavromatis K."/>
            <person name="Pagani I."/>
            <person name="Ivanova N."/>
            <person name="Mikhailova N."/>
            <person name="Lu M."/>
            <person name="Detter J.C."/>
            <person name="Tapia R."/>
            <person name="Han C."/>
            <person name="Land M."/>
            <person name="Hauser L."/>
            <person name="Markowitz V."/>
            <person name="Cheng J.-F."/>
            <person name="Hugenholtz P."/>
            <person name="Woyke T."/>
            <person name="Wu D."/>
            <person name="Spring S."/>
            <person name="Schroeder M."/>
            <person name="Brambilla E."/>
            <person name="Klenk H.-P."/>
            <person name="Eisen J.A."/>
        </authorList>
    </citation>
    <scope>NUCLEOTIDE SEQUENCE [LARGE SCALE GENOMIC DNA]</scope>
    <source>
        <strain evidence="12">ATCC 700847 / DSM 10411 / MH2</strain>
    </source>
</reference>
<evidence type="ECO:0000256" key="6">
    <source>
        <dbReference type="ARBA" id="ARBA00023015"/>
    </source>
</evidence>
<dbReference type="SMART" id="SM00448">
    <property type="entry name" value="REC"/>
    <property type="match status" value="1"/>
</dbReference>
<dbReference type="InterPro" id="IPR001789">
    <property type="entry name" value="Sig_transdc_resp-reg_receiver"/>
</dbReference>
<dbReference type="InterPro" id="IPR050595">
    <property type="entry name" value="Bact_response_regulator"/>
</dbReference>
<dbReference type="GO" id="GO:0003677">
    <property type="term" value="F:DNA binding"/>
    <property type="evidence" value="ECO:0007669"/>
    <property type="project" value="UniProtKB-KW"/>
</dbReference>
<gene>
    <name evidence="11" type="ordered locus">Hipma_1469</name>
</gene>
<sequence length="119" mass="13433">MADKKKIMVVDDEDAIRLLYEEEFEDEGYEVVSCASGDEAIEKFEQEKPDLVILDIAMPGMSGLDVLAKIKEKSPKTPVIMSTAYSHYKNDFYTYVADAYIVKSPDLTELKEKVTQLLG</sequence>
<evidence type="ECO:0000256" key="5">
    <source>
        <dbReference type="ARBA" id="ARBA00023012"/>
    </source>
</evidence>
<keyword evidence="3 9" id="KW-0597">Phosphoprotein</keyword>
<evidence type="ECO:0000256" key="9">
    <source>
        <dbReference type="PROSITE-ProRule" id="PRU00169"/>
    </source>
</evidence>
<dbReference type="OrthoDB" id="9786548at2"/>
<organism evidence="11 12">
    <name type="scientific">Hippea maritima (strain ATCC 700847 / DSM 10411 / MH2)</name>
    <dbReference type="NCBI Taxonomy" id="760142"/>
    <lineage>
        <taxon>Bacteria</taxon>
        <taxon>Pseudomonadati</taxon>
        <taxon>Campylobacterota</taxon>
        <taxon>Desulfurellia</taxon>
        <taxon>Desulfurellales</taxon>
        <taxon>Hippeaceae</taxon>
        <taxon>Hippea</taxon>
    </lineage>
</organism>
<evidence type="ECO:0000256" key="8">
    <source>
        <dbReference type="ARBA" id="ARBA00023163"/>
    </source>
</evidence>
<dbReference type="eggNOG" id="COG0745">
    <property type="taxonomic scope" value="Bacteria"/>
</dbReference>
<keyword evidence="8" id="KW-0804">Transcription</keyword>
<dbReference type="Proteomes" id="UP000008139">
    <property type="component" value="Chromosome"/>
</dbReference>
<keyword evidence="6" id="KW-0805">Transcription regulation</keyword>
<keyword evidence="4" id="KW-0283">Flagellar rotation</keyword>
<proteinExistence type="predicted"/>
<keyword evidence="5" id="KW-0902">Two-component regulatory system</keyword>
<dbReference type="PROSITE" id="PS50110">
    <property type="entry name" value="RESPONSE_REGULATORY"/>
    <property type="match status" value="1"/>
</dbReference>
<dbReference type="Pfam" id="PF00072">
    <property type="entry name" value="Response_reg"/>
    <property type="match status" value="1"/>
</dbReference>
<evidence type="ECO:0000313" key="11">
    <source>
        <dbReference type="EMBL" id="AEA34425.1"/>
    </source>
</evidence>
<dbReference type="STRING" id="760142.Hipma_1469"/>
<evidence type="ECO:0000313" key="12">
    <source>
        <dbReference type="Proteomes" id="UP000008139"/>
    </source>
</evidence>
<dbReference type="FunFam" id="3.40.50.2300:FF:000001">
    <property type="entry name" value="DNA-binding response regulator PhoB"/>
    <property type="match status" value="1"/>
</dbReference>
<evidence type="ECO:0000256" key="4">
    <source>
        <dbReference type="ARBA" id="ARBA00022779"/>
    </source>
</evidence>